<protein>
    <submittedName>
        <fullName evidence="2">Prolyl oligopeptidase family serine peptidase</fullName>
    </submittedName>
</protein>
<dbReference type="SUPFAM" id="SSF53474">
    <property type="entry name" value="alpha/beta-Hydrolases"/>
    <property type="match status" value="1"/>
</dbReference>
<dbReference type="EMBL" id="CP076132">
    <property type="protein sequence ID" value="QWG00036.1"/>
    <property type="molecule type" value="Genomic_DNA"/>
</dbReference>
<sequence length="301" mass="34501">MKNIFLCLLTFCILGCNAQKETKTKEQDQVDLMNAKSFKELRTNFKTSLIKEVKAPQYFSEFDTPPENVKVETYESEGLKLKGLLNTKNIDSTKKTKAIVYLHGGFALSYGDLRDCQPFIDAGYIVFAPTYRGENGNDGNFEYFYGEVTDAENAVKWLSQQDYVDADNIFVFGHSIGGGISTLLSLNNNCPSKLNGSCSGLYIKEWLPYLIKSESIPFSISDENELLVRCPIYMLDYLERRHLMYIGTDDQYKKNDAFLSKIYNDKTPENFNLIELEGDHFSSLKPSMMRFIDEIEKIKYE</sequence>
<keyword evidence="3" id="KW-1185">Reference proteome</keyword>
<dbReference type="Gene3D" id="3.40.50.1820">
    <property type="entry name" value="alpha/beta hydrolase"/>
    <property type="match status" value="1"/>
</dbReference>
<dbReference type="InterPro" id="IPR029058">
    <property type="entry name" value="AB_hydrolase_fold"/>
</dbReference>
<dbReference type="KEGG" id="fya:KMW28_10250"/>
<name>A0AAX1MY28_9BACT</name>
<reference evidence="2 3" key="1">
    <citation type="submission" date="2021-05" db="EMBL/GenBank/DDBJ databases">
        <title>Comparative genomic studies on the polysaccharide-degrading batcterial strains of the Flammeovirga genus.</title>
        <authorList>
            <person name="Zewei F."/>
            <person name="Zheng Z."/>
            <person name="Yu L."/>
            <person name="Ruyue G."/>
            <person name="Yanhong M."/>
            <person name="Yuanyuan C."/>
            <person name="Jingyan G."/>
            <person name="Wenjun H."/>
        </authorList>
    </citation>
    <scope>NUCLEOTIDE SEQUENCE [LARGE SCALE GENOMIC DNA]</scope>
    <source>
        <strain evidence="2 3">NBRC:100898</strain>
    </source>
</reference>
<dbReference type="GO" id="GO:0016787">
    <property type="term" value="F:hydrolase activity"/>
    <property type="evidence" value="ECO:0007669"/>
    <property type="project" value="InterPro"/>
</dbReference>
<evidence type="ECO:0000259" key="1">
    <source>
        <dbReference type="Pfam" id="PF02129"/>
    </source>
</evidence>
<evidence type="ECO:0000313" key="3">
    <source>
        <dbReference type="Proteomes" id="UP000678679"/>
    </source>
</evidence>
<dbReference type="Proteomes" id="UP000678679">
    <property type="component" value="Chromosome 1"/>
</dbReference>
<dbReference type="Pfam" id="PF02129">
    <property type="entry name" value="Peptidase_S15"/>
    <property type="match status" value="1"/>
</dbReference>
<dbReference type="RefSeq" id="WP_169663492.1">
    <property type="nucleotide sequence ID" value="NZ_CP076132.1"/>
</dbReference>
<proteinExistence type="predicted"/>
<dbReference type="InterPro" id="IPR000383">
    <property type="entry name" value="Xaa-Pro-like_dom"/>
</dbReference>
<dbReference type="AlphaFoldDB" id="A0AAX1MY28"/>
<evidence type="ECO:0000313" key="2">
    <source>
        <dbReference type="EMBL" id="QWG00036.1"/>
    </source>
</evidence>
<feature type="domain" description="Xaa-Pro dipeptidyl-peptidase-like" evidence="1">
    <location>
        <begin position="92"/>
        <end position="187"/>
    </location>
</feature>
<organism evidence="2 3">
    <name type="scientific">Flammeovirga yaeyamensis</name>
    <dbReference type="NCBI Taxonomy" id="367791"/>
    <lineage>
        <taxon>Bacteria</taxon>
        <taxon>Pseudomonadati</taxon>
        <taxon>Bacteroidota</taxon>
        <taxon>Cytophagia</taxon>
        <taxon>Cytophagales</taxon>
        <taxon>Flammeovirgaceae</taxon>
        <taxon>Flammeovirga</taxon>
    </lineage>
</organism>
<gene>
    <name evidence="2" type="ORF">KMW28_10250</name>
</gene>
<accession>A0AAX1MY28</accession>